<proteinExistence type="predicted"/>
<gene>
    <name evidence="1" type="ORF">MNBD_GAMMA25-1532</name>
</gene>
<organism evidence="1">
    <name type="scientific">hydrothermal vent metagenome</name>
    <dbReference type="NCBI Taxonomy" id="652676"/>
    <lineage>
        <taxon>unclassified sequences</taxon>
        <taxon>metagenomes</taxon>
        <taxon>ecological metagenomes</taxon>
    </lineage>
</organism>
<accession>A0A3B1ALZ5</accession>
<dbReference type="EMBL" id="UOFY01000011">
    <property type="protein sequence ID" value="VAX06929.1"/>
    <property type="molecule type" value="Genomic_DNA"/>
</dbReference>
<dbReference type="AlphaFoldDB" id="A0A3B1ALZ5"/>
<sequence length="162" mass="18672">MNTLLVFLAVSILLLSACAVPPEKAYHGPEKSAQQLSMIGCGKNISIKAIDDNRGYSGTDFNCDHLVLPGTHTVTFQYYRTANEIGSNYRYNYNEEYTVKFYTHENHKYELMGAYNSRNSNWNFWLLHRDEHDRIIKQGVSHTFIRNRISFGHRTAVSALNF</sequence>
<protein>
    <submittedName>
        <fullName evidence="1">Uncharacterized protein</fullName>
    </submittedName>
</protein>
<evidence type="ECO:0000313" key="1">
    <source>
        <dbReference type="EMBL" id="VAX06929.1"/>
    </source>
</evidence>
<name>A0A3B1ALZ5_9ZZZZ</name>
<reference evidence="1" key="1">
    <citation type="submission" date="2018-06" db="EMBL/GenBank/DDBJ databases">
        <authorList>
            <person name="Zhirakovskaya E."/>
        </authorList>
    </citation>
    <scope>NUCLEOTIDE SEQUENCE</scope>
</reference>